<dbReference type="InterPro" id="IPR032568">
    <property type="entry name" value="DUF4926"/>
</dbReference>
<evidence type="ECO:0008006" key="3">
    <source>
        <dbReference type="Google" id="ProtNLM"/>
    </source>
</evidence>
<sequence length="85" mass="9510">MFMKSKTIKLLDVVALTVDLPQYNLWQGQVGTVVEILANGAAFEVEFSDHRTGRTYESIGLRPEQIIVLHFEPVSPDPQLAMLPV</sequence>
<proteinExistence type="predicted"/>
<evidence type="ECO:0000313" key="1">
    <source>
        <dbReference type="EMBL" id="KEI68041.1"/>
    </source>
</evidence>
<dbReference type="EMBL" id="CM002803">
    <property type="protein sequence ID" value="KEI68041.1"/>
    <property type="molecule type" value="Genomic_DNA"/>
</dbReference>
<dbReference type="Proteomes" id="UP000027395">
    <property type="component" value="Chromosome"/>
</dbReference>
<organism evidence="1 2">
    <name type="scientific">Planktothrix agardhii (strain NIVA-CYA 126/8)</name>
    <dbReference type="NCBI Taxonomy" id="388467"/>
    <lineage>
        <taxon>Bacteria</taxon>
        <taxon>Bacillati</taxon>
        <taxon>Cyanobacteriota</taxon>
        <taxon>Cyanophyceae</taxon>
        <taxon>Oscillatoriophycideae</taxon>
        <taxon>Oscillatoriales</taxon>
        <taxon>Microcoleaceae</taxon>
        <taxon>Planktothrix</taxon>
    </lineage>
</organism>
<name>A0A073CIS6_PLAA1</name>
<protein>
    <recommendedName>
        <fullName evidence="3">DUF4926 domain-containing protein</fullName>
    </recommendedName>
</protein>
<dbReference type="HOGENOM" id="CLU_174734_1_0_3"/>
<keyword evidence="2" id="KW-1185">Reference proteome</keyword>
<gene>
    <name evidence="1" type="ORF">A19Y_3239</name>
</gene>
<dbReference type="STRING" id="388467.A19Y_3239"/>
<dbReference type="AlphaFoldDB" id="A0A073CIS6"/>
<accession>A0A073CIS6</accession>
<dbReference type="Pfam" id="PF16277">
    <property type="entry name" value="DUF4926"/>
    <property type="match status" value="1"/>
</dbReference>
<evidence type="ECO:0000313" key="2">
    <source>
        <dbReference type="Proteomes" id="UP000027395"/>
    </source>
</evidence>
<dbReference type="PATRIC" id="fig|388467.6.peg.3184"/>
<dbReference type="eggNOG" id="ENOG50331A9">
    <property type="taxonomic scope" value="Bacteria"/>
</dbReference>
<reference evidence="1 2" key="1">
    <citation type="journal article" date="2014" name="Appl. Environ. Microbiol.">
        <title>Elucidation of insertion elements encoded on plasmids and in vitro construction of shuttle vectors from the toxic cyanobacterium Planktothrix.</title>
        <authorList>
            <person name="Christiansen G."/>
            <person name="Goesmann A."/>
            <person name="Kurmayer R."/>
        </authorList>
    </citation>
    <scope>NUCLEOTIDE SEQUENCE [LARGE SCALE GENOMIC DNA]</scope>
    <source>
        <strain evidence="1 2">NIVA-CYA 126/8</strain>
    </source>
</reference>